<comment type="caution">
    <text evidence="2">The sequence shown here is derived from an EMBL/GenBank/DDBJ whole genome shotgun (WGS) entry which is preliminary data.</text>
</comment>
<keyword evidence="1" id="KW-0812">Transmembrane</keyword>
<protein>
    <submittedName>
        <fullName evidence="2">Uncharacterized protein</fullName>
    </submittedName>
</protein>
<feature type="transmembrane region" description="Helical" evidence="1">
    <location>
        <begin position="49"/>
        <end position="68"/>
    </location>
</feature>
<organism evidence="2 3">
    <name type="scientific">Laspinema olomoucense D3b</name>
    <dbReference type="NCBI Taxonomy" id="2953688"/>
    <lineage>
        <taxon>Bacteria</taxon>
        <taxon>Bacillati</taxon>
        <taxon>Cyanobacteriota</taxon>
        <taxon>Cyanophyceae</taxon>
        <taxon>Oscillatoriophycideae</taxon>
        <taxon>Oscillatoriales</taxon>
        <taxon>Laspinemataceae</taxon>
        <taxon>Laspinema</taxon>
        <taxon>Laspinema olomoucense</taxon>
    </lineage>
</organism>
<keyword evidence="1" id="KW-0472">Membrane</keyword>
<keyword evidence="1" id="KW-1133">Transmembrane helix</keyword>
<accession>A0ABT2N523</accession>
<proteinExistence type="predicted"/>
<keyword evidence="3" id="KW-1185">Reference proteome</keyword>
<dbReference type="EMBL" id="JAMXFA010000004">
    <property type="protein sequence ID" value="MCT7976860.1"/>
    <property type="molecule type" value="Genomic_DNA"/>
</dbReference>
<evidence type="ECO:0000313" key="3">
    <source>
        <dbReference type="Proteomes" id="UP001525961"/>
    </source>
</evidence>
<dbReference type="RefSeq" id="WP_261234611.1">
    <property type="nucleotide sequence ID" value="NZ_JAMXFA010000004.1"/>
</dbReference>
<dbReference type="Proteomes" id="UP001525961">
    <property type="component" value="Unassembled WGS sequence"/>
</dbReference>
<name>A0ABT2N523_9CYAN</name>
<feature type="transmembrane region" description="Helical" evidence="1">
    <location>
        <begin position="20"/>
        <end position="37"/>
    </location>
</feature>
<sequence>MPLKEIVEAPILAKGLVWRYGKYFLFGFLLFAFLGTIRSTQIDSVEKSWMIPMLGGFLTPFLGCYIANKYKKNK</sequence>
<gene>
    <name evidence="2" type="ORF">NG792_03855</name>
</gene>
<reference evidence="2 3" key="1">
    <citation type="journal article" date="2022" name="Front. Microbiol.">
        <title>High genomic differentiation and limited gene flow indicate recent cryptic speciation within the genus Laspinema (cyanobacteria).</title>
        <authorList>
            <person name="Stanojkovic A."/>
            <person name="Skoupy S."/>
            <person name="Skaloud P."/>
            <person name="Dvorak P."/>
        </authorList>
    </citation>
    <scope>NUCLEOTIDE SEQUENCE [LARGE SCALE GENOMIC DNA]</scope>
    <source>
        <strain evidence="2 3">D3b</strain>
    </source>
</reference>
<evidence type="ECO:0000313" key="2">
    <source>
        <dbReference type="EMBL" id="MCT7976860.1"/>
    </source>
</evidence>
<evidence type="ECO:0000256" key="1">
    <source>
        <dbReference type="SAM" id="Phobius"/>
    </source>
</evidence>